<name>A0ABP0K859_9DINO</name>
<keyword evidence="3" id="KW-1185">Reference proteome</keyword>
<sequence>MFHSSSPPCSIVSSRFVRSLSVPQPVRLPVGTQIDRGEPGAMRPAPGMVGDRGMGLLGLLLGARESPAGVTSRTLHSYSTGHPRRKSFQTPPRCFLAKCWRYRDNAFEPRLRVKPLQSLFSVKQTLLEKAQKVLPPVEKAKRRDCQFFHGEAELPTHMLAAMLPDEVSVVYQLVERCLSTSSWEFDSERPSHYDESEWGDAASGDAL</sequence>
<feature type="compositionally biased region" description="Basic and acidic residues" evidence="1">
    <location>
        <begin position="186"/>
        <end position="195"/>
    </location>
</feature>
<evidence type="ECO:0000256" key="1">
    <source>
        <dbReference type="SAM" id="MobiDB-lite"/>
    </source>
</evidence>
<comment type="caution">
    <text evidence="2">The sequence shown here is derived from an EMBL/GenBank/DDBJ whole genome shotgun (WGS) entry which is preliminary data.</text>
</comment>
<protein>
    <submittedName>
        <fullName evidence="2">Uncharacterized protein</fullName>
    </submittedName>
</protein>
<evidence type="ECO:0000313" key="2">
    <source>
        <dbReference type="EMBL" id="CAK9022727.1"/>
    </source>
</evidence>
<dbReference type="Proteomes" id="UP001642484">
    <property type="component" value="Unassembled WGS sequence"/>
</dbReference>
<organism evidence="2 3">
    <name type="scientific">Durusdinium trenchii</name>
    <dbReference type="NCBI Taxonomy" id="1381693"/>
    <lineage>
        <taxon>Eukaryota</taxon>
        <taxon>Sar</taxon>
        <taxon>Alveolata</taxon>
        <taxon>Dinophyceae</taxon>
        <taxon>Suessiales</taxon>
        <taxon>Symbiodiniaceae</taxon>
        <taxon>Durusdinium</taxon>
    </lineage>
</organism>
<reference evidence="2 3" key="1">
    <citation type="submission" date="2024-02" db="EMBL/GenBank/DDBJ databases">
        <authorList>
            <person name="Chen Y."/>
            <person name="Shah S."/>
            <person name="Dougan E. K."/>
            <person name="Thang M."/>
            <person name="Chan C."/>
        </authorList>
    </citation>
    <scope>NUCLEOTIDE SEQUENCE [LARGE SCALE GENOMIC DNA]</scope>
</reference>
<accession>A0ABP0K859</accession>
<feature type="region of interest" description="Disordered" evidence="1">
    <location>
        <begin position="186"/>
        <end position="207"/>
    </location>
</feature>
<gene>
    <name evidence="2" type="ORF">CCMP2556_LOCUS14943</name>
</gene>
<dbReference type="EMBL" id="CAXAMN010007779">
    <property type="protein sequence ID" value="CAK9022727.1"/>
    <property type="molecule type" value="Genomic_DNA"/>
</dbReference>
<proteinExistence type="predicted"/>
<evidence type="ECO:0000313" key="3">
    <source>
        <dbReference type="Proteomes" id="UP001642484"/>
    </source>
</evidence>